<dbReference type="InterPro" id="IPR051333">
    <property type="entry name" value="CLIP_Serine_Protease"/>
</dbReference>
<dbReference type="EMBL" id="QUNO01000013">
    <property type="protein sequence ID" value="REH39419.1"/>
    <property type="molecule type" value="Genomic_DNA"/>
</dbReference>
<keyword evidence="2" id="KW-0732">Signal</keyword>
<feature type="region of interest" description="Disordered" evidence="1">
    <location>
        <begin position="37"/>
        <end position="75"/>
    </location>
</feature>
<dbReference type="RefSeq" id="WP_116178733.1">
    <property type="nucleotide sequence ID" value="NZ_CP144375.1"/>
</dbReference>
<dbReference type="PROSITE" id="PS50240">
    <property type="entry name" value="TRYPSIN_DOM"/>
    <property type="match status" value="1"/>
</dbReference>
<dbReference type="InterPro" id="IPR018114">
    <property type="entry name" value="TRYPSIN_HIS"/>
</dbReference>
<evidence type="ECO:0000313" key="5">
    <source>
        <dbReference type="Proteomes" id="UP000256269"/>
    </source>
</evidence>
<proteinExistence type="predicted"/>
<accession>A0A3E0H7J3</accession>
<comment type="caution">
    <text evidence="4">The sequence shown here is derived from an EMBL/GenBank/DDBJ whole genome shotgun (WGS) entry which is preliminary data.</text>
</comment>
<feature type="domain" description="Peptidase S1" evidence="3">
    <location>
        <begin position="60"/>
        <end position="291"/>
    </location>
</feature>
<dbReference type="PANTHER" id="PTHR24260:SF136">
    <property type="entry name" value="GH08193P-RELATED"/>
    <property type="match status" value="1"/>
</dbReference>
<feature type="chain" id="PRO_5017565288" evidence="2">
    <location>
        <begin position="30"/>
        <end position="295"/>
    </location>
</feature>
<organism evidence="4 5">
    <name type="scientific">Kutzneria buriramensis</name>
    <dbReference type="NCBI Taxonomy" id="1045776"/>
    <lineage>
        <taxon>Bacteria</taxon>
        <taxon>Bacillati</taxon>
        <taxon>Actinomycetota</taxon>
        <taxon>Actinomycetes</taxon>
        <taxon>Pseudonocardiales</taxon>
        <taxon>Pseudonocardiaceae</taxon>
        <taxon>Kutzneria</taxon>
    </lineage>
</organism>
<evidence type="ECO:0000313" key="4">
    <source>
        <dbReference type="EMBL" id="REH39419.1"/>
    </source>
</evidence>
<dbReference type="SMART" id="SM00020">
    <property type="entry name" value="Tryp_SPc"/>
    <property type="match status" value="1"/>
</dbReference>
<dbReference type="InterPro" id="IPR001314">
    <property type="entry name" value="Peptidase_S1A"/>
</dbReference>
<reference evidence="4 5" key="1">
    <citation type="submission" date="2018-08" db="EMBL/GenBank/DDBJ databases">
        <title>Genomic Encyclopedia of Archaeal and Bacterial Type Strains, Phase II (KMG-II): from individual species to whole genera.</title>
        <authorList>
            <person name="Goeker M."/>
        </authorList>
    </citation>
    <scope>NUCLEOTIDE SEQUENCE [LARGE SCALE GENOMIC DNA]</scope>
    <source>
        <strain evidence="4 5">DSM 45791</strain>
    </source>
</reference>
<dbReference type="InterPro" id="IPR043504">
    <property type="entry name" value="Peptidase_S1_PA_chymotrypsin"/>
</dbReference>
<feature type="signal peptide" evidence="2">
    <location>
        <begin position="1"/>
        <end position="29"/>
    </location>
</feature>
<dbReference type="GO" id="GO:0006508">
    <property type="term" value="P:proteolysis"/>
    <property type="evidence" value="ECO:0007669"/>
    <property type="project" value="InterPro"/>
</dbReference>
<dbReference type="PROSITE" id="PS00134">
    <property type="entry name" value="TRYPSIN_HIS"/>
    <property type="match status" value="1"/>
</dbReference>
<dbReference type="OrthoDB" id="9815928at2"/>
<dbReference type="PANTHER" id="PTHR24260">
    <property type="match status" value="1"/>
</dbReference>
<dbReference type="InterPro" id="IPR009003">
    <property type="entry name" value="Peptidase_S1_PA"/>
</dbReference>
<sequence length="295" mass="30334">MSTSSRRRPGVRLGTVAAAAVLGAGAACAFTVTHALPAPHRPEPSEHTAPSATDSERPHVVSATTTTTPPPPKPILPFNVKLTTPDIPTPAGGVRSGACSGSLIAPNWVLTAGHCFHDINDVRIGGAPQYHMTATVGKLKDSDPGGESAQVVDVRQSPVNDLAVVRLDKPITDIAPLALAATPPTVGEALQFAGWGSISPTVVAPSDHLKRGQFTVAAIHATTVDAESVVPRTVENSPCPDDSGGPFFVSPDNMTGTVVAIVDNGPACPQAGLEVIARVDVVNGWIHKQIDATPQ</sequence>
<evidence type="ECO:0000256" key="2">
    <source>
        <dbReference type="SAM" id="SignalP"/>
    </source>
</evidence>
<dbReference type="Pfam" id="PF00089">
    <property type="entry name" value="Trypsin"/>
    <property type="match status" value="1"/>
</dbReference>
<evidence type="ECO:0000256" key="1">
    <source>
        <dbReference type="SAM" id="MobiDB-lite"/>
    </source>
</evidence>
<evidence type="ECO:0000259" key="3">
    <source>
        <dbReference type="PROSITE" id="PS50240"/>
    </source>
</evidence>
<protein>
    <submittedName>
        <fullName evidence="4">Trypsin</fullName>
    </submittedName>
</protein>
<name>A0A3E0H7J3_9PSEU</name>
<dbReference type="InterPro" id="IPR001254">
    <property type="entry name" value="Trypsin_dom"/>
</dbReference>
<gene>
    <name evidence="4" type="ORF">BCF44_113274</name>
</gene>
<dbReference type="PROSITE" id="PS51257">
    <property type="entry name" value="PROKAR_LIPOPROTEIN"/>
    <property type="match status" value="1"/>
</dbReference>
<dbReference type="AlphaFoldDB" id="A0A3E0H7J3"/>
<dbReference type="Proteomes" id="UP000256269">
    <property type="component" value="Unassembled WGS sequence"/>
</dbReference>
<dbReference type="Gene3D" id="2.40.10.10">
    <property type="entry name" value="Trypsin-like serine proteases"/>
    <property type="match status" value="1"/>
</dbReference>
<dbReference type="GO" id="GO:0004252">
    <property type="term" value="F:serine-type endopeptidase activity"/>
    <property type="evidence" value="ECO:0007669"/>
    <property type="project" value="InterPro"/>
</dbReference>
<dbReference type="SUPFAM" id="SSF50494">
    <property type="entry name" value="Trypsin-like serine proteases"/>
    <property type="match status" value="1"/>
</dbReference>
<keyword evidence="5" id="KW-1185">Reference proteome</keyword>
<dbReference type="PRINTS" id="PR00722">
    <property type="entry name" value="CHYMOTRYPSIN"/>
</dbReference>